<dbReference type="EMBL" id="UINC01198747">
    <property type="protein sequence ID" value="SVE16841.1"/>
    <property type="molecule type" value="Genomic_DNA"/>
</dbReference>
<organism evidence="1">
    <name type="scientific">marine metagenome</name>
    <dbReference type="NCBI Taxonomy" id="408172"/>
    <lineage>
        <taxon>unclassified sequences</taxon>
        <taxon>metagenomes</taxon>
        <taxon>ecological metagenomes</taxon>
    </lineage>
</organism>
<feature type="non-terminal residue" evidence="1">
    <location>
        <position position="169"/>
    </location>
</feature>
<dbReference type="AlphaFoldDB" id="A0A383BAH3"/>
<protein>
    <submittedName>
        <fullName evidence="1">Uncharacterized protein</fullName>
    </submittedName>
</protein>
<evidence type="ECO:0000313" key="1">
    <source>
        <dbReference type="EMBL" id="SVE16841.1"/>
    </source>
</evidence>
<accession>A0A383BAH3</accession>
<proteinExistence type="predicted"/>
<sequence length="169" mass="17796">MTANVALTDTFDQWRVKSNELIVMTQSDGMNNILKTIDTTNSTSNTTGSIITAGGIGITKSVTIGENLTVHGNVVVAGDTTISGNLVFGDADTDQVTFTADINSHIVPNANLTFNIGNTTMYWANTWTGHLTTEQKTDSAKPALTVSALDLDVMAVDINAGQTTANVVD</sequence>
<reference evidence="1" key="1">
    <citation type="submission" date="2018-05" db="EMBL/GenBank/DDBJ databases">
        <authorList>
            <person name="Lanie J.A."/>
            <person name="Ng W.-L."/>
            <person name="Kazmierczak K.M."/>
            <person name="Andrzejewski T.M."/>
            <person name="Davidsen T.M."/>
            <person name="Wayne K.J."/>
            <person name="Tettelin H."/>
            <person name="Glass J.I."/>
            <person name="Rusch D."/>
            <person name="Podicherti R."/>
            <person name="Tsui H.-C.T."/>
            <person name="Winkler M.E."/>
        </authorList>
    </citation>
    <scope>NUCLEOTIDE SEQUENCE</scope>
</reference>
<gene>
    <name evidence="1" type="ORF">METZ01_LOCUS469695</name>
</gene>
<name>A0A383BAH3_9ZZZZ</name>